<evidence type="ECO:0000313" key="1">
    <source>
        <dbReference type="EMBL" id="KKL24672.1"/>
    </source>
</evidence>
<protein>
    <submittedName>
        <fullName evidence="1">Uncharacterized protein</fullName>
    </submittedName>
</protein>
<gene>
    <name evidence="1" type="ORF">LCGC14_2412960</name>
</gene>
<dbReference type="EMBL" id="LAZR01036502">
    <property type="protein sequence ID" value="KKL24672.1"/>
    <property type="molecule type" value="Genomic_DNA"/>
</dbReference>
<accession>A0A0F9CE13</accession>
<name>A0A0F9CE13_9ZZZZ</name>
<reference evidence="1" key="1">
    <citation type="journal article" date="2015" name="Nature">
        <title>Complex archaea that bridge the gap between prokaryotes and eukaryotes.</title>
        <authorList>
            <person name="Spang A."/>
            <person name="Saw J.H."/>
            <person name="Jorgensen S.L."/>
            <person name="Zaremba-Niedzwiedzka K."/>
            <person name="Martijn J."/>
            <person name="Lind A.E."/>
            <person name="van Eijk R."/>
            <person name="Schleper C."/>
            <person name="Guy L."/>
            <person name="Ettema T.J."/>
        </authorList>
    </citation>
    <scope>NUCLEOTIDE SEQUENCE</scope>
</reference>
<sequence>MKAYESQLEVFDHLESGKMVDGKIEILFQCIRCNLCQYKWLDNHGNLEGSRLISVDKITQAISSHNRLYHP</sequence>
<dbReference type="AlphaFoldDB" id="A0A0F9CE13"/>
<proteinExistence type="predicted"/>
<organism evidence="1">
    <name type="scientific">marine sediment metagenome</name>
    <dbReference type="NCBI Taxonomy" id="412755"/>
    <lineage>
        <taxon>unclassified sequences</taxon>
        <taxon>metagenomes</taxon>
        <taxon>ecological metagenomes</taxon>
    </lineage>
</organism>
<comment type="caution">
    <text evidence="1">The sequence shown here is derived from an EMBL/GenBank/DDBJ whole genome shotgun (WGS) entry which is preliminary data.</text>
</comment>